<keyword evidence="2" id="KW-0732">Signal</keyword>
<name>A0A7C4LN16_9PLAN</name>
<feature type="signal peptide" evidence="2">
    <location>
        <begin position="1"/>
        <end position="27"/>
    </location>
</feature>
<evidence type="ECO:0000256" key="2">
    <source>
        <dbReference type="SAM" id="SignalP"/>
    </source>
</evidence>
<evidence type="ECO:0000313" key="4">
    <source>
        <dbReference type="EMBL" id="HGT41032.1"/>
    </source>
</evidence>
<comment type="caution">
    <text evidence="4">The sequence shown here is derived from an EMBL/GenBank/DDBJ whole genome shotgun (WGS) entry which is preliminary data.</text>
</comment>
<feature type="transmembrane region" description="Helical" evidence="1">
    <location>
        <begin position="185"/>
        <end position="208"/>
    </location>
</feature>
<dbReference type="PANTHER" id="PTHR30373">
    <property type="entry name" value="UPF0603 PROTEIN YGCG"/>
    <property type="match status" value="1"/>
</dbReference>
<gene>
    <name evidence="4" type="ORF">ENS64_17440</name>
</gene>
<feature type="chain" id="PRO_5027589361" evidence="2">
    <location>
        <begin position="28"/>
        <end position="316"/>
    </location>
</feature>
<keyword evidence="1" id="KW-0472">Membrane</keyword>
<evidence type="ECO:0000259" key="3">
    <source>
        <dbReference type="Pfam" id="PF04536"/>
    </source>
</evidence>
<dbReference type="Gene3D" id="3.10.310.50">
    <property type="match status" value="1"/>
</dbReference>
<keyword evidence="1" id="KW-1133">Transmembrane helix</keyword>
<keyword evidence="1" id="KW-0812">Transmembrane</keyword>
<feature type="transmembrane region" description="Helical" evidence="1">
    <location>
        <begin position="215"/>
        <end position="233"/>
    </location>
</feature>
<dbReference type="PANTHER" id="PTHR30373:SF2">
    <property type="entry name" value="UPF0603 PROTEIN YGCG"/>
    <property type="match status" value="1"/>
</dbReference>
<dbReference type="Pfam" id="PF04536">
    <property type="entry name" value="TPM_phosphatase"/>
    <property type="match status" value="1"/>
</dbReference>
<feature type="transmembrane region" description="Helical" evidence="1">
    <location>
        <begin position="239"/>
        <end position="259"/>
    </location>
</feature>
<sequence>MFLMRLSRWAAGCLLLGCLLATRPVGATPADELLASLRPTADVNDFAGVLPPVEREALEQRCRQLRERTGAQLAVVIVRSLQGGQIDDFAVRLFQRWGIGQAGKNNGVLLLVALEDRKARIEVGYGLEPVLPDVLASRILREQLFPAFRQQQYAEGLTAAVHRIAEIVERNEPAPREAARPQIPVGGMVCVTMFLLVWVSIPSLLLGASLRAKKLGPSFFLSAFPAFACFMTFVSDMPWMVTALVLLWSLGAALLGFFIKELAQSRGGTQFGPWDVSVPSWGSGGSSWSSGGFSSGGSWGGFGGGSSGGGGASGGW</sequence>
<dbReference type="AlphaFoldDB" id="A0A7C4LN16"/>
<dbReference type="EMBL" id="DSVQ01000019">
    <property type="protein sequence ID" value="HGT41032.1"/>
    <property type="molecule type" value="Genomic_DNA"/>
</dbReference>
<evidence type="ECO:0000256" key="1">
    <source>
        <dbReference type="SAM" id="Phobius"/>
    </source>
</evidence>
<dbReference type="InterPro" id="IPR007621">
    <property type="entry name" value="TPM_dom"/>
</dbReference>
<organism evidence="4">
    <name type="scientific">Schlesneria paludicola</name>
    <dbReference type="NCBI Taxonomy" id="360056"/>
    <lineage>
        <taxon>Bacteria</taxon>
        <taxon>Pseudomonadati</taxon>
        <taxon>Planctomycetota</taxon>
        <taxon>Planctomycetia</taxon>
        <taxon>Planctomycetales</taxon>
        <taxon>Planctomycetaceae</taxon>
        <taxon>Schlesneria</taxon>
    </lineage>
</organism>
<reference evidence="4" key="1">
    <citation type="journal article" date="2020" name="mSystems">
        <title>Genome- and Community-Level Interaction Insights into Carbon Utilization and Element Cycling Functions of Hydrothermarchaeota in Hydrothermal Sediment.</title>
        <authorList>
            <person name="Zhou Z."/>
            <person name="Liu Y."/>
            <person name="Xu W."/>
            <person name="Pan J."/>
            <person name="Luo Z.H."/>
            <person name="Li M."/>
        </authorList>
    </citation>
    <scope>NUCLEOTIDE SEQUENCE [LARGE SCALE GENOMIC DNA]</scope>
    <source>
        <strain evidence="4">SpSt-508</strain>
    </source>
</reference>
<accession>A0A7C4LN16</accession>
<feature type="domain" description="TPM" evidence="3">
    <location>
        <begin position="43"/>
        <end position="166"/>
    </location>
</feature>
<proteinExistence type="predicted"/>
<protein>
    <submittedName>
        <fullName evidence="4">TPM domain-containing protein</fullName>
    </submittedName>
</protein>